<evidence type="ECO:0000256" key="1">
    <source>
        <dbReference type="SAM" id="MobiDB-lite"/>
    </source>
</evidence>
<accession>D2W0B1</accession>
<dbReference type="KEGG" id="ngr:NAEGRDRAFT_74794"/>
<organism evidence="3">
    <name type="scientific">Naegleria gruberi</name>
    <name type="common">Amoeba</name>
    <dbReference type="NCBI Taxonomy" id="5762"/>
    <lineage>
        <taxon>Eukaryota</taxon>
        <taxon>Discoba</taxon>
        <taxon>Heterolobosea</taxon>
        <taxon>Tetramitia</taxon>
        <taxon>Eutetramitia</taxon>
        <taxon>Vahlkampfiidae</taxon>
        <taxon>Naegleria</taxon>
    </lineage>
</organism>
<protein>
    <submittedName>
        <fullName evidence="2">Predicted protein</fullName>
    </submittedName>
</protein>
<sequence>MLIPSSSSSPTKSAVSTSNSSIRQCKSSMGKSTRFVGEDIPRTFEDFLNQRDDSDDDDENNNTIKSSSLKRREKTSKTNILNQDVDSKLPQLSNSAHLGSSSTSPNNNSATSSNVNIKFWDRKTKSFANMENAATNSLHIPERTANTPTTNNTTNLNNITSNLKGSKVLEIKHSLELLIHDLDEVSYFESQKERENVLLKAKISELEKLQHSTLVSRISLTRDEIRKLNLSDLQILKLNTENTLALIEEIINEKNYL</sequence>
<dbReference type="VEuPathDB" id="AmoebaDB:NAEGRDRAFT_74794"/>
<dbReference type="InParanoid" id="D2W0B1"/>
<name>D2W0B1_NAEGR</name>
<dbReference type="EMBL" id="GG738918">
    <property type="protein sequence ID" value="EFC37443.1"/>
    <property type="molecule type" value="Genomic_DNA"/>
</dbReference>
<reference evidence="2 3" key="1">
    <citation type="journal article" date="2010" name="Cell">
        <title>The genome of Naegleria gruberi illuminates early eukaryotic versatility.</title>
        <authorList>
            <person name="Fritz-Laylin L.K."/>
            <person name="Prochnik S.E."/>
            <person name="Ginger M.L."/>
            <person name="Dacks J.B."/>
            <person name="Carpenter M.L."/>
            <person name="Field M.C."/>
            <person name="Kuo A."/>
            <person name="Paredez A."/>
            <person name="Chapman J."/>
            <person name="Pham J."/>
            <person name="Shu S."/>
            <person name="Neupane R."/>
            <person name="Cipriano M."/>
            <person name="Mancuso J."/>
            <person name="Tu H."/>
            <person name="Salamov A."/>
            <person name="Lindquist E."/>
            <person name="Shapiro H."/>
            <person name="Lucas S."/>
            <person name="Grigoriev I.V."/>
            <person name="Cande W.Z."/>
            <person name="Fulton C."/>
            <person name="Rokhsar D.S."/>
            <person name="Dawson S.C."/>
        </authorList>
    </citation>
    <scope>NUCLEOTIDE SEQUENCE [LARGE SCALE GENOMIC DNA]</scope>
    <source>
        <strain evidence="2 3">NEG-M</strain>
    </source>
</reference>
<dbReference type="Proteomes" id="UP000006671">
    <property type="component" value="Unassembled WGS sequence"/>
</dbReference>
<gene>
    <name evidence="2" type="ORF">NAEGRDRAFT_74794</name>
</gene>
<feature type="region of interest" description="Disordered" evidence="1">
    <location>
        <begin position="1"/>
        <end position="115"/>
    </location>
</feature>
<feature type="compositionally biased region" description="Basic and acidic residues" evidence="1">
    <location>
        <begin position="36"/>
        <end position="52"/>
    </location>
</feature>
<feature type="compositionally biased region" description="Low complexity" evidence="1">
    <location>
        <begin position="100"/>
        <end position="115"/>
    </location>
</feature>
<proteinExistence type="predicted"/>
<feature type="compositionally biased region" description="Polar residues" evidence="1">
    <location>
        <begin position="22"/>
        <end position="31"/>
    </location>
</feature>
<feature type="compositionally biased region" description="Low complexity" evidence="1">
    <location>
        <begin position="1"/>
        <end position="21"/>
    </location>
</feature>
<feature type="compositionally biased region" description="Polar residues" evidence="1">
    <location>
        <begin position="77"/>
        <end position="99"/>
    </location>
</feature>
<dbReference type="AlphaFoldDB" id="D2W0B1"/>
<evidence type="ECO:0000313" key="2">
    <source>
        <dbReference type="EMBL" id="EFC37443.1"/>
    </source>
</evidence>
<dbReference type="GeneID" id="8861046"/>
<keyword evidence="3" id="KW-1185">Reference proteome</keyword>
<evidence type="ECO:0000313" key="3">
    <source>
        <dbReference type="Proteomes" id="UP000006671"/>
    </source>
</evidence>
<dbReference type="RefSeq" id="XP_002670187.1">
    <property type="nucleotide sequence ID" value="XM_002670141.1"/>
</dbReference>